<gene>
    <name evidence="1" type="ORF">LCR_08515</name>
    <name evidence="2" type="ORF">V1482_04510</name>
</gene>
<evidence type="ECO:0000313" key="3">
    <source>
        <dbReference type="Proteomes" id="UP000078435"/>
    </source>
</evidence>
<keyword evidence="4" id="KW-1185">Reference proteome</keyword>
<dbReference type="AlphaFoldDB" id="A0A175VMK0"/>
<dbReference type="Proteomes" id="UP001491613">
    <property type="component" value="Unassembled WGS sequence"/>
</dbReference>
<proteinExistence type="predicted"/>
<evidence type="ECO:0000313" key="4">
    <source>
        <dbReference type="Proteomes" id="UP001491613"/>
    </source>
</evidence>
<dbReference type="GeneID" id="92811035"/>
<evidence type="ECO:0000313" key="2">
    <source>
        <dbReference type="EMBL" id="MEL3918667.1"/>
    </source>
</evidence>
<dbReference type="RefSeq" id="WP_026457176.1">
    <property type="nucleotide sequence ID" value="NZ_CDDE01000017.1"/>
</dbReference>
<name>A0A175VMK0_AEREN</name>
<evidence type="ECO:0000313" key="1">
    <source>
        <dbReference type="EMBL" id="KXU81733.1"/>
    </source>
</evidence>
<dbReference type="Proteomes" id="UP000078435">
    <property type="component" value="Unassembled WGS sequence"/>
</dbReference>
<reference evidence="2 4" key="2">
    <citation type="submission" date="2024-01" db="EMBL/GenBank/DDBJ databases">
        <title>Horizontal gene transfer in Aeromonas trota.</title>
        <authorList>
            <person name="Otero Olarra J.E."/>
            <person name="Perez Valdespino A."/>
        </authorList>
    </citation>
    <scope>NUCLEOTIDE SEQUENCE [LARGE SCALE GENOMIC DNA]</scope>
    <source>
        <strain evidence="2 4">9.1</strain>
    </source>
</reference>
<accession>A0A175VMK0</accession>
<protein>
    <submittedName>
        <fullName evidence="1">Uncharacterized protein</fullName>
    </submittedName>
</protein>
<dbReference type="OrthoDB" id="5588835at2"/>
<comment type="caution">
    <text evidence="1">The sequence shown here is derived from an EMBL/GenBank/DDBJ whole genome shotgun (WGS) entry which is preliminary data.</text>
</comment>
<organism evidence="1 3">
    <name type="scientific">Aeromonas enteropelogenes</name>
    <name type="common">Aeromonas trota</name>
    <dbReference type="NCBI Taxonomy" id="29489"/>
    <lineage>
        <taxon>Bacteria</taxon>
        <taxon>Pseudomonadati</taxon>
        <taxon>Pseudomonadota</taxon>
        <taxon>Gammaproteobacteria</taxon>
        <taxon>Aeromonadales</taxon>
        <taxon>Aeromonadaceae</taxon>
        <taxon>Aeromonas</taxon>
    </lineage>
</organism>
<dbReference type="EMBL" id="JMGO02000002">
    <property type="protein sequence ID" value="KXU81733.1"/>
    <property type="molecule type" value="Genomic_DNA"/>
</dbReference>
<dbReference type="EMBL" id="JAZDDP010000002">
    <property type="protein sequence ID" value="MEL3918667.1"/>
    <property type="molecule type" value="Genomic_DNA"/>
</dbReference>
<reference evidence="1 3" key="1">
    <citation type="submission" date="2016-02" db="EMBL/GenBank/DDBJ databases">
        <title>Draft genome sequence of Aeromonas trota strain 1999lcr isolated from cerebrospinal fluid (CSF).</title>
        <authorList>
            <person name="Dallagassa C.B."/>
            <person name="Prediger K.C."/>
            <person name="Weiss V.A."/>
            <person name="Assis F.E."/>
            <person name="Baura V."/>
            <person name="Cruz L.M."/>
            <person name="Souza E.M."/>
            <person name="Pedrosa F.O."/>
            <person name="Fadel-Picheth C.M."/>
        </authorList>
    </citation>
    <scope>NUCLEOTIDE SEQUENCE [LARGE SCALE GENOMIC DNA]</scope>
    <source>
        <strain evidence="1 3">1999lcr</strain>
    </source>
</reference>
<sequence>MKPAEVVMIGIMGILLWSEWQDWQLNRDDAIELAYKGAPAVSVWQCGTLKQRMADIDAHRADIQFQYRGQDMTEVTHYLQREWKQMGCEQLLMQQGY</sequence>